<dbReference type="Pfam" id="PF14602">
    <property type="entry name" value="Hexapep_2"/>
    <property type="match status" value="1"/>
</dbReference>
<evidence type="ECO:0000256" key="1">
    <source>
        <dbReference type="ARBA" id="ARBA00007274"/>
    </source>
</evidence>
<dbReference type="PANTHER" id="PTHR43017:SF1">
    <property type="entry name" value="ACETYLTRANSFERASE YJL218W-RELATED"/>
    <property type="match status" value="1"/>
</dbReference>
<dbReference type="EMBL" id="DVNC01000034">
    <property type="protein sequence ID" value="HIU53477.1"/>
    <property type="molecule type" value="Genomic_DNA"/>
</dbReference>
<organism evidence="7 8">
    <name type="scientific">Candidatus Scatocola faecipullorum</name>
    <dbReference type="NCBI Taxonomy" id="2840917"/>
    <lineage>
        <taxon>Bacteria</taxon>
        <taxon>Pseudomonadati</taxon>
        <taxon>Pseudomonadota</taxon>
        <taxon>Alphaproteobacteria</taxon>
        <taxon>Rhodospirillales</taxon>
        <taxon>Rhodospirillaceae</taxon>
        <taxon>Rhodospirillaceae incertae sedis</taxon>
        <taxon>Candidatus Scatocola</taxon>
    </lineage>
</organism>
<dbReference type="Proteomes" id="UP000824107">
    <property type="component" value="Unassembled WGS sequence"/>
</dbReference>
<protein>
    <recommendedName>
        <fullName evidence="5">Acetyltransferase</fullName>
        <ecNumber evidence="5">2.3.1.-</ecNumber>
    </recommendedName>
</protein>
<dbReference type="Pfam" id="PF00132">
    <property type="entry name" value="Hexapep"/>
    <property type="match status" value="1"/>
</dbReference>
<dbReference type="EC" id="2.3.1.-" evidence="5"/>
<evidence type="ECO:0000256" key="4">
    <source>
        <dbReference type="ARBA" id="ARBA00023315"/>
    </source>
</evidence>
<evidence type="ECO:0000256" key="2">
    <source>
        <dbReference type="ARBA" id="ARBA00022679"/>
    </source>
</evidence>
<keyword evidence="3" id="KW-0677">Repeat</keyword>
<evidence type="ECO:0000313" key="7">
    <source>
        <dbReference type="EMBL" id="HIU53477.1"/>
    </source>
</evidence>
<reference evidence="7" key="2">
    <citation type="journal article" date="2021" name="PeerJ">
        <title>Extensive microbial diversity within the chicken gut microbiome revealed by metagenomics and culture.</title>
        <authorList>
            <person name="Gilroy R."/>
            <person name="Ravi A."/>
            <person name="Getino M."/>
            <person name="Pursley I."/>
            <person name="Horton D.L."/>
            <person name="Alikhan N.F."/>
            <person name="Baker D."/>
            <person name="Gharbi K."/>
            <person name="Hall N."/>
            <person name="Watson M."/>
            <person name="Adriaenssens E.M."/>
            <person name="Foster-Nyarko E."/>
            <person name="Jarju S."/>
            <person name="Secka A."/>
            <person name="Antonio M."/>
            <person name="Oren A."/>
            <person name="Chaudhuri R.R."/>
            <person name="La Ragione R."/>
            <person name="Hildebrand F."/>
            <person name="Pallen M.J."/>
        </authorList>
    </citation>
    <scope>NUCLEOTIDE SEQUENCE</scope>
    <source>
        <strain evidence="7">ChiW3-316</strain>
    </source>
</reference>
<keyword evidence="2 5" id="KW-0808">Transferase</keyword>
<evidence type="ECO:0000259" key="6">
    <source>
        <dbReference type="SMART" id="SM01266"/>
    </source>
</evidence>
<dbReference type="PANTHER" id="PTHR43017">
    <property type="entry name" value="GALACTOSIDE O-ACETYLTRANSFERASE"/>
    <property type="match status" value="1"/>
</dbReference>
<feature type="domain" description="Maltose/galactoside acetyltransferase" evidence="6">
    <location>
        <begin position="4"/>
        <end position="58"/>
    </location>
</feature>
<dbReference type="CDD" id="cd03357">
    <property type="entry name" value="LbH_MAT_GAT"/>
    <property type="match status" value="1"/>
</dbReference>
<dbReference type="Gene3D" id="2.160.10.10">
    <property type="entry name" value="Hexapeptide repeat proteins"/>
    <property type="match status" value="1"/>
</dbReference>
<dbReference type="Pfam" id="PF12464">
    <property type="entry name" value="Mac"/>
    <property type="match status" value="1"/>
</dbReference>
<dbReference type="FunFam" id="2.160.10.10:FF:000008">
    <property type="entry name" value="Maltose O-acetyltransferase"/>
    <property type="match status" value="1"/>
</dbReference>
<dbReference type="SUPFAM" id="SSF51161">
    <property type="entry name" value="Trimeric LpxA-like enzymes"/>
    <property type="match status" value="1"/>
</dbReference>
<dbReference type="InterPro" id="IPR024688">
    <property type="entry name" value="Mac_dom"/>
</dbReference>
<name>A0A9D1M4L8_9PROT</name>
<dbReference type="PROSITE" id="PS00101">
    <property type="entry name" value="HEXAPEP_TRANSFERASES"/>
    <property type="match status" value="1"/>
</dbReference>
<accession>A0A9D1M4L8</accession>
<evidence type="ECO:0000313" key="8">
    <source>
        <dbReference type="Proteomes" id="UP000824107"/>
    </source>
</evidence>
<evidence type="ECO:0000256" key="3">
    <source>
        <dbReference type="ARBA" id="ARBA00022737"/>
    </source>
</evidence>
<reference evidence="7" key="1">
    <citation type="submission" date="2020-10" db="EMBL/GenBank/DDBJ databases">
        <authorList>
            <person name="Gilroy R."/>
        </authorList>
    </citation>
    <scope>NUCLEOTIDE SEQUENCE</scope>
    <source>
        <strain evidence="7">ChiW3-316</strain>
    </source>
</reference>
<proteinExistence type="inferred from homology"/>
<keyword evidence="4 5" id="KW-0012">Acyltransferase</keyword>
<sequence>MTEKEKMLAGKLYFAEDEELSGLRRRARNLCHEFNATNEDEKPRRWEIIQSLFGHIGRNPGIHPSFHCDYGFPIRAGDNFYANYDCIILDVCPVTIGDNVMFGPRVCIYTAGHPLDAEIRATGIEFGKPVTIGNNVWIGGNSVINPGVTIGSNVVIGSGSIVTKDIPANVIAAGNPCRILRPLTEEDRQYWSRLRRETENAS</sequence>
<evidence type="ECO:0000256" key="5">
    <source>
        <dbReference type="RuleBase" id="RU367021"/>
    </source>
</evidence>
<dbReference type="InterPro" id="IPR039369">
    <property type="entry name" value="LacA-like"/>
</dbReference>
<dbReference type="SMART" id="SM01266">
    <property type="entry name" value="Mac"/>
    <property type="match status" value="1"/>
</dbReference>
<dbReference type="InterPro" id="IPR011004">
    <property type="entry name" value="Trimer_LpxA-like_sf"/>
</dbReference>
<comment type="similarity">
    <text evidence="1 5">Belongs to the transferase hexapeptide repeat family.</text>
</comment>
<dbReference type="InterPro" id="IPR001451">
    <property type="entry name" value="Hexapep"/>
</dbReference>
<gene>
    <name evidence="7" type="ORF">IAD20_05295</name>
</gene>
<dbReference type="AlphaFoldDB" id="A0A9D1M4L8"/>
<dbReference type="InterPro" id="IPR018357">
    <property type="entry name" value="Hexapep_transf_CS"/>
</dbReference>
<dbReference type="GO" id="GO:0008870">
    <property type="term" value="F:galactoside O-acetyltransferase activity"/>
    <property type="evidence" value="ECO:0007669"/>
    <property type="project" value="TreeGrafter"/>
</dbReference>
<comment type="caution">
    <text evidence="7">The sequence shown here is derived from an EMBL/GenBank/DDBJ whole genome shotgun (WGS) entry which is preliminary data.</text>
</comment>